<comment type="similarity">
    <text evidence="2">Belongs to the protein kinase superfamily. ADCK protein kinase family.</text>
</comment>
<dbReference type="NCBIfam" id="TIGR01982">
    <property type="entry name" value="UbiB"/>
    <property type="match status" value="1"/>
</dbReference>
<reference evidence="16" key="1">
    <citation type="submission" date="2015-11" db="EMBL/GenBank/DDBJ databases">
        <authorList>
            <person name="Seth-Smith H.M.B."/>
        </authorList>
    </citation>
    <scope>NUCLEOTIDE SEQUENCE [LARGE SCALE GENOMIC DNA]</scope>
    <source>
        <strain evidence="16">2013Ark11</strain>
    </source>
</reference>
<evidence type="ECO:0000256" key="4">
    <source>
        <dbReference type="ARBA" id="ARBA00022519"/>
    </source>
</evidence>
<evidence type="ECO:0000256" key="12">
    <source>
        <dbReference type="ARBA" id="ARBA00023136"/>
    </source>
</evidence>
<evidence type="ECO:0000256" key="10">
    <source>
        <dbReference type="ARBA" id="ARBA00022840"/>
    </source>
</evidence>
<dbReference type="Gene3D" id="1.10.510.10">
    <property type="entry name" value="Transferase(Phosphotransferase) domain 1"/>
    <property type="match status" value="1"/>
</dbReference>
<keyword evidence="16" id="KW-1185">Reference proteome</keyword>
<dbReference type="Proteomes" id="UP000198651">
    <property type="component" value="Chromosome I"/>
</dbReference>
<evidence type="ECO:0000256" key="6">
    <source>
        <dbReference type="ARBA" id="ARBA00022688"/>
    </source>
</evidence>
<dbReference type="InterPro" id="IPR010232">
    <property type="entry name" value="UbiB"/>
</dbReference>
<dbReference type="GO" id="GO:0005524">
    <property type="term" value="F:ATP binding"/>
    <property type="evidence" value="ECO:0007669"/>
    <property type="project" value="UniProtKB-KW"/>
</dbReference>
<evidence type="ECO:0000256" key="11">
    <source>
        <dbReference type="ARBA" id="ARBA00022989"/>
    </source>
</evidence>
<dbReference type="GO" id="GO:0006744">
    <property type="term" value="P:ubiquinone biosynthetic process"/>
    <property type="evidence" value="ECO:0007669"/>
    <property type="project" value="UniProtKB-UniPathway"/>
</dbReference>
<evidence type="ECO:0000256" key="9">
    <source>
        <dbReference type="ARBA" id="ARBA00022777"/>
    </source>
</evidence>
<dbReference type="InterPro" id="IPR045308">
    <property type="entry name" value="UbiB_bact"/>
</dbReference>
<dbReference type="PROSITE" id="PS50011">
    <property type="entry name" value="PROTEIN_KINASE_DOM"/>
    <property type="match status" value="1"/>
</dbReference>
<proteinExistence type="inferred from homology"/>
<dbReference type="SUPFAM" id="SSF56112">
    <property type="entry name" value="Protein kinase-like (PK-like)"/>
    <property type="match status" value="1"/>
</dbReference>
<dbReference type="InterPro" id="IPR004147">
    <property type="entry name" value="ABC1_dom"/>
</dbReference>
<dbReference type="PANTHER" id="PTHR10566:SF113">
    <property type="entry name" value="PROTEIN ACTIVITY OF BC1 COMPLEX KINASE 7, CHLOROPLASTIC"/>
    <property type="match status" value="1"/>
</dbReference>
<keyword evidence="11 13" id="KW-1133">Transmembrane helix</keyword>
<dbReference type="AlphaFoldDB" id="A0A0S4M200"/>
<evidence type="ECO:0000313" key="15">
    <source>
        <dbReference type="EMBL" id="CUT17004.1"/>
    </source>
</evidence>
<sequence>MKTLLRIIHILWVFYQFGIFEILRAPSKHESKNKKAKYFFLRGRKKNELYGVRLRKALVILGPVFIKFGQLLSTRRDMLEDEIINELAILQDNVPPFSEEEVKKTLEREYGRDIDNIFSSFSYTAIASASIAQVHRAHITDGTKVAVKIIRPNIRKQINQDVKLLHFLATIINIFYYDSKRLRTHELVDEFARALESEMDLINEAANAVQFHRLFERSDQLFVPQVYWSYCTSSIIVMDWVEGISIRNKSLLKIHGIDTKKLAATGVEIFFTQVFRDGFFHADMHPGNIFILNDGRYAAVDFGIVGTLSEVDKNYLAENFVAFFNRDYRRVAMAHIEAGWAPPETRVDIFESAIRTVCEPIFDRPIKDISFGKLLARLFHTSREFNVVIQPQLLLLQKTLFNIEGIGRDLDPNLDLWKTGKPYLEKWMSEQLGLRALCKNLRKEGVRWSKIMPQLPRLLHNYLESGAYLSQTKPTTSNTMPAIILTISISTNLVLAVYLLYR</sequence>
<keyword evidence="6" id="KW-0831">Ubiquinone biosynthesis</keyword>
<dbReference type="InterPro" id="IPR000719">
    <property type="entry name" value="Prot_kinase_dom"/>
</dbReference>
<dbReference type="OrthoDB" id="9795390at2"/>
<dbReference type="Pfam" id="PF03109">
    <property type="entry name" value="ABC1"/>
    <property type="match status" value="1"/>
</dbReference>
<evidence type="ECO:0000313" key="16">
    <source>
        <dbReference type="Proteomes" id="UP000198651"/>
    </source>
</evidence>
<keyword evidence="10" id="KW-0067">ATP-binding</keyword>
<dbReference type="GO" id="GO:0004672">
    <property type="term" value="F:protein kinase activity"/>
    <property type="evidence" value="ECO:0007669"/>
    <property type="project" value="InterPro"/>
</dbReference>
<dbReference type="PANTHER" id="PTHR10566">
    <property type="entry name" value="CHAPERONE-ACTIVITY OF BC1 COMPLEX CABC1 -RELATED"/>
    <property type="match status" value="1"/>
</dbReference>
<organism evidence="15 16">
    <name type="scientific">Candidatus Ichthyocystis hellenicum</name>
    <dbReference type="NCBI Taxonomy" id="1561003"/>
    <lineage>
        <taxon>Bacteria</taxon>
        <taxon>Pseudomonadati</taxon>
        <taxon>Pseudomonadota</taxon>
        <taxon>Betaproteobacteria</taxon>
        <taxon>Burkholderiales</taxon>
        <taxon>Candidatus Ichthyocystis</taxon>
    </lineage>
</organism>
<dbReference type="STRING" id="1561003.Ark11_0145"/>
<dbReference type="InterPro" id="IPR011009">
    <property type="entry name" value="Kinase-like_dom_sf"/>
</dbReference>
<keyword evidence="5" id="KW-0808">Transferase</keyword>
<evidence type="ECO:0000256" key="2">
    <source>
        <dbReference type="ARBA" id="ARBA00009670"/>
    </source>
</evidence>
<evidence type="ECO:0000256" key="5">
    <source>
        <dbReference type="ARBA" id="ARBA00022679"/>
    </source>
</evidence>
<evidence type="ECO:0000256" key="1">
    <source>
        <dbReference type="ARBA" id="ARBA00005020"/>
    </source>
</evidence>
<dbReference type="NCBIfam" id="NF003404">
    <property type="entry name" value="PRK04750.1"/>
    <property type="match status" value="1"/>
</dbReference>
<keyword evidence="7 13" id="KW-0812">Transmembrane</keyword>
<dbReference type="UniPathway" id="UPA00232"/>
<evidence type="ECO:0000256" key="7">
    <source>
        <dbReference type="ARBA" id="ARBA00022692"/>
    </source>
</evidence>
<keyword evidence="9" id="KW-0418">Kinase</keyword>
<accession>A0A0S4M200</accession>
<keyword evidence="12 13" id="KW-0472">Membrane</keyword>
<evidence type="ECO:0000256" key="3">
    <source>
        <dbReference type="ARBA" id="ARBA00022475"/>
    </source>
</evidence>
<keyword evidence="15" id="KW-0830">Ubiquinone</keyword>
<dbReference type="CDD" id="cd13972">
    <property type="entry name" value="UbiB"/>
    <property type="match status" value="1"/>
</dbReference>
<name>A0A0S4M200_9BURK</name>
<keyword evidence="4" id="KW-0997">Cell inner membrane</keyword>
<protein>
    <submittedName>
        <fullName evidence="15">Ubiquinone biosynthesis protein</fullName>
    </submittedName>
</protein>
<gene>
    <name evidence="15" type="primary">ubiB</name>
    <name evidence="15" type="ORF">Ark11_0145</name>
</gene>
<keyword evidence="3" id="KW-1003">Cell membrane</keyword>
<dbReference type="EMBL" id="LN906597">
    <property type="protein sequence ID" value="CUT17004.1"/>
    <property type="molecule type" value="Genomic_DNA"/>
</dbReference>
<comment type="pathway">
    <text evidence="1">Cofactor biosynthesis; ubiquinone biosynthesis [regulation].</text>
</comment>
<feature type="domain" description="Protein kinase" evidence="14">
    <location>
        <begin position="120"/>
        <end position="463"/>
    </location>
</feature>
<dbReference type="PATRIC" id="fig|1561003.3.peg.145"/>
<evidence type="ECO:0000259" key="14">
    <source>
        <dbReference type="PROSITE" id="PS50011"/>
    </source>
</evidence>
<dbReference type="RefSeq" id="WP_092342565.1">
    <property type="nucleotide sequence ID" value="NZ_FLSL01000087.1"/>
</dbReference>
<evidence type="ECO:0000256" key="8">
    <source>
        <dbReference type="ARBA" id="ARBA00022741"/>
    </source>
</evidence>
<evidence type="ECO:0000256" key="13">
    <source>
        <dbReference type="SAM" id="Phobius"/>
    </source>
</evidence>
<dbReference type="InterPro" id="IPR050154">
    <property type="entry name" value="UbiB_kinase"/>
</dbReference>
<keyword evidence="8" id="KW-0547">Nucleotide-binding</keyword>
<feature type="transmembrane region" description="Helical" evidence="13">
    <location>
        <begin position="480"/>
        <end position="501"/>
    </location>
</feature>